<protein>
    <submittedName>
        <fullName evidence="2">Uncharacterized protein</fullName>
    </submittedName>
</protein>
<evidence type="ECO:0000313" key="2">
    <source>
        <dbReference type="EMBL" id="RDX41141.1"/>
    </source>
</evidence>
<feature type="compositionally biased region" description="Polar residues" evidence="1">
    <location>
        <begin position="25"/>
        <end position="34"/>
    </location>
</feature>
<evidence type="ECO:0000313" key="3">
    <source>
        <dbReference type="Proteomes" id="UP000256964"/>
    </source>
</evidence>
<reference evidence="2 3" key="1">
    <citation type="journal article" date="2018" name="Biotechnol. Biofuels">
        <title>Integrative visual omics of the white-rot fungus Polyporus brumalis exposes the biotechnological potential of its oxidative enzymes for delignifying raw plant biomass.</title>
        <authorList>
            <person name="Miyauchi S."/>
            <person name="Rancon A."/>
            <person name="Drula E."/>
            <person name="Hage H."/>
            <person name="Chaduli D."/>
            <person name="Favel A."/>
            <person name="Grisel S."/>
            <person name="Henrissat B."/>
            <person name="Herpoel-Gimbert I."/>
            <person name="Ruiz-Duenas F.J."/>
            <person name="Chevret D."/>
            <person name="Hainaut M."/>
            <person name="Lin J."/>
            <person name="Wang M."/>
            <person name="Pangilinan J."/>
            <person name="Lipzen A."/>
            <person name="Lesage-Meessen L."/>
            <person name="Navarro D."/>
            <person name="Riley R."/>
            <person name="Grigoriev I.V."/>
            <person name="Zhou S."/>
            <person name="Raouche S."/>
            <person name="Rosso M.N."/>
        </authorList>
    </citation>
    <scope>NUCLEOTIDE SEQUENCE [LARGE SCALE GENOMIC DNA]</scope>
    <source>
        <strain evidence="2 3">BRFM 1820</strain>
    </source>
</reference>
<proteinExistence type="predicted"/>
<gene>
    <name evidence="2" type="ORF">OH76DRAFT_1412345</name>
</gene>
<dbReference type="AlphaFoldDB" id="A0A371CLI3"/>
<keyword evidence="3" id="KW-1185">Reference proteome</keyword>
<sequence length="367" mass="40506">MRVLRTELARTANFRRAYVSLTDAETTDGTSTGARTLPEAETGEPSHNRDSPAPAFSIRTLQPARLTSEDLLTIDLAASTSVRVTVFNPHADSANEPTPSCRLRFSQFPVQHGQRGWLYYHQPPSGPPLAGEVRFRIIPSEVPDIFALGVDAVTESGIPWCIPLPAIAASKSYAALKHILTVVDGTVSRDLMQQVSYLSRIPKRCIYAFDQPFELSMKAGTHRVRLVGKKGLSMAELRNIAVADIEAIPADKPEGGTRYVKHTPFLGTAVCAFERSTRTNHRGKRVVVVRVLRFSESDPVRLDPDYAGPEFSKHLMPREGKLLMMMHRGKVMAWVGDVDRRDPDGRHNPAASLGILFDNAIEYGLPS</sequence>
<feature type="region of interest" description="Disordered" evidence="1">
    <location>
        <begin position="25"/>
        <end position="54"/>
    </location>
</feature>
<name>A0A371CLI3_9APHY</name>
<accession>A0A371CLI3</accession>
<dbReference type="Proteomes" id="UP000256964">
    <property type="component" value="Unassembled WGS sequence"/>
</dbReference>
<evidence type="ECO:0000256" key="1">
    <source>
        <dbReference type="SAM" id="MobiDB-lite"/>
    </source>
</evidence>
<dbReference type="OrthoDB" id="2758168at2759"/>
<organism evidence="2 3">
    <name type="scientific">Lentinus brumalis</name>
    <dbReference type="NCBI Taxonomy" id="2498619"/>
    <lineage>
        <taxon>Eukaryota</taxon>
        <taxon>Fungi</taxon>
        <taxon>Dikarya</taxon>
        <taxon>Basidiomycota</taxon>
        <taxon>Agaricomycotina</taxon>
        <taxon>Agaricomycetes</taxon>
        <taxon>Polyporales</taxon>
        <taxon>Polyporaceae</taxon>
        <taxon>Lentinus</taxon>
    </lineage>
</organism>
<dbReference type="EMBL" id="KZ857522">
    <property type="protein sequence ID" value="RDX41141.1"/>
    <property type="molecule type" value="Genomic_DNA"/>
</dbReference>